<feature type="signal peptide" evidence="1">
    <location>
        <begin position="1"/>
        <end position="23"/>
    </location>
</feature>
<dbReference type="Proteomes" id="UP000256345">
    <property type="component" value="Unassembled WGS sequence"/>
</dbReference>
<name>A0AAC8TER1_9BACT</name>
<evidence type="ECO:0000313" key="5">
    <source>
        <dbReference type="Proteomes" id="UP000035579"/>
    </source>
</evidence>
<dbReference type="InterPro" id="IPR043504">
    <property type="entry name" value="Peptidase_S1_PA_chymotrypsin"/>
</dbReference>
<gene>
    <name evidence="3" type="ORF">AA314_04818</name>
    <name evidence="4" type="ORF">ATI61_118138</name>
</gene>
<evidence type="ECO:0000313" key="4">
    <source>
        <dbReference type="EMBL" id="REG22933.1"/>
    </source>
</evidence>
<dbReference type="InterPro" id="IPR001254">
    <property type="entry name" value="Trypsin_dom"/>
</dbReference>
<dbReference type="SMART" id="SM00020">
    <property type="entry name" value="Tryp_SPc"/>
    <property type="match status" value="1"/>
</dbReference>
<dbReference type="InterPro" id="IPR051333">
    <property type="entry name" value="CLIP_Serine_Protease"/>
</dbReference>
<dbReference type="Pfam" id="PF00089">
    <property type="entry name" value="Trypsin"/>
    <property type="match status" value="1"/>
</dbReference>
<reference evidence="3 5" key="1">
    <citation type="submission" date="2015-05" db="EMBL/GenBank/DDBJ databases">
        <title>Genome assembly of Archangium gephyra DSM 2261.</title>
        <authorList>
            <person name="Sharma G."/>
            <person name="Subramanian S."/>
        </authorList>
    </citation>
    <scope>NUCLEOTIDE SEQUENCE [LARGE SCALE GENOMIC DNA]</scope>
    <source>
        <strain evidence="3 5">DSM 2261</strain>
    </source>
</reference>
<dbReference type="AlphaFoldDB" id="A0AAC8TER1"/>
<reference evidence="4 6" key="2">
    <citation type="submission" date="2018-08" db="EMBL/GenBank/DDBJ databases">
        <title>Genomic Encyclopedia of Archaeal and Bacterial Type Strains, Phase II (KMG-II): from individual species to whole genera.</title>
        <authorList>
            <person name="Goeker M."/>
        </authorList>
    </citation>
    <scope>NUCLEOTIDE SEQUENCE [LARGE SCALE GENOMIC DNA]</scope>
    <source>
        <strain evidence="4 6">DSM 2261</strain>
    </source>
</reference>
<accession>A0AAC8TER1</accession>
<dbReference type="Proteomes" id="UP000035579">
    <property type="component" value="Chromosome"/>
</dbReference>
<organism evidence="3 5">
    <name type="scientific">Archangium gephyra</name>
    <dbReference type="NCBI Taxonomy" id="48"/>
    <lineage>
        <taxon>Bacteria</taxon>
        <taxon>Pseudomonadati</taxon>
        <taxon>Myxococcota</taxon>
        <taxon>Myxococcia</taxon>
        <taxon>Myxococcales</taxon>
        <taxon>Cystobacterineae</taxon>
        <taxon>Archangiaceae</taxon>
        <taxon>Archangium</taxon>
    </lineage>
</organism>
<dbReference type="PANTHER" id="PTHR24260:SF136">
    <property type="entry name" value="GH08193P-RELATED"/>
    <property type="match status" value="1"/>
</dbReference>
<evidence type="ECO:0000313" key="6">
    <source>
        <dbReference type="Proteomes" id="UP000256345"/>
    </source>
</evidence>
<dbReference type="GO" id="GO:0004252">
    <property type="term" value="F:serine-type endopeptidase activity"/>
    <property type="evidence" value="ECO:0007669"/>
    <property type="project" value="InterPro"/>
</dbReference>
<dbReference type="EMBL" id="CP011509">
    <property type="protein sequence ID" value="AKJ03192.1"/>
    <property type="molecule type" value="Genomic_DNA"/>
</dbReference>
<evidence type="ECO:0000259" key="2">
    <source>
        <dbReference type="PROSITE" id="PS50240"/>
    </source>
</evidence>
<dbReference type="InterPro" id="IPR018114">
    <property type="entry name" value="TRYPSIN_HIS"/>
</dbReference>
<dbReference type="SUPFAM" id="SSF50494">
    <property type="entry name" value="Trypsin-like serine proteases"/>
    <property type="match status" value="1"/>
</dbReference>
<dbReference type="InterPro" id="IPR001314">
    <property type="entry name" value="Peptidase_S1A"/>
</dbReference>
<dbReference type="RefSeq" id="WP_047857319.1">
    <property type="nucleotide sequence ID" value="NZ_CP011509.1"/>
</dbReference>
<dbReference type="EMBL" id="QUMU01000018">
    <property type="protein sequence ID" value="REG22933.1"/>
    <property type="molecule type" value="Genomic_DNA"/>
</dbReference>
<dbReference type="InterPro" id="IPR009003">
    <property type="entry name" value="Peptidase_S1_PA"/>
</dbReference>
<evidence type="ECO:0000256" key="1">
    <source>
        <dbReference type="SAM" id="SignalP"/>
    </source>
</evidence>
<evidence type="ECO:0000313" key="3">
    <source>
        <dbReference type="EMBL" id="AKJ03192.1"/>
    </source>
</evidence>
<dbReference type="PRINTS" id="PR00722">
    <property type="entry name" value="CHYMOTRYPSIN"/>
</dbReference>
<dbReference type="PROSITE" id="PS50240">
    <property type="entry name" value="TRYPSIN_DOM"/>
    <property type="match status" value="1"/>
</dbReference>
<feature type="chain" id="PRO_5042182562" evidence="1">
    <location>
        <begin position="24"/>
        <end position="265"/>
    </location>
</feature>
<dbReference type="PROSITE" id="PS00134">
    <property type="entry name" value="TRYPSIN_HIS"/>
    <property type="match status" value="1"/>
</dbReference>
<sequence>MRLRSLLLTGLLALAFAAPRAEAITYGTSDGNAHPYVGALVAEDWLRAGQKDVLCSGTLISPTVYVTAAHCTTYLESLGITQVWVTFDAAFSSKAKLYSGRMYSHPGYPGNEHDSLDIAVVVLDQPVRGITPARLPSAGLFDAMKAAGTLASQLFTNVGYGGQERVIDAGGPVIGYLDTREVSVSSFSALNDTYLRLSQNQATGNSGTCYGDSGGPQFLGAGAGETNIIVSTTITGDSQCVSTNVDYRLDTPSARAFLAQFVALP</sequence>
<protein>
    <submittedName>
        <fullName evidence="3 4">Trypsin</fullName>
    </submittedName>
</protein>
<keyword evidence="6" id="KW-1185">Reference proteome</keyword>
<keyword evidence="1" id="KW-0732">Signal</keyword>
<feature type="domain" description="Peptidase S1" evidence="2">
    <location>
        <begin position="24"/>
        <end position="240"/>
    </location>
</feature>
<dbReference type="KEGG" id="age:AA314_04818"/>
<proteinExistence type="predicted"/>
<dbReference type="Gene3D" id="2.40.10.10">
    <property type="entry name" value="Trypsin-like serine proteases"/>
    <property type="match status" value="1"/>
</dbReference>
<dbReference type="GO" id="GO:0006508">
    <property type="term" value="P:proteolysis"/>
    <property type="evidence" value="ECO:0007669"/>
    <property type="project" value="InterPro"/>
</dbReference>
<dbReference type="PANTHER" id="PTHR24260">
    <property type="match status" value="1"/>
</dbReference>